<dbReference type="EMBL" id="CAAE01012396">
    <property type="protein sequence ID" value="CAF94643.1"/>
    <property type="molecule type" value="Genomic_DNA"/>
</dbReference>
<organism evidence="2">
    <name type="scientific">Tetraodon nigroviridis</name>
    <name type="common">Spotted green pufferfish</name>
    <name type="synonym">Chelonodon nigroviridis</name>
    <dbReference type="NCBI Taxonomy" id="99883"/>
    <lineage>
        <taxon>Eukaryota</taxon>
        <taxon>Metazoa</taxon>
        <taxon>Chordata</taxon>
        <taxon>Craniata</taxon>
        <taxon>Vertebrata</taxon>
        <taxon>Euteleostomi</taxon>
        <taxon>Actinopterygii</taxon>
        <taxon>Neopterygii</taxon>
        <taxon>Teleostei</taxon>
        <taxon>Neoteleostei</taxon>
        <taxon>Acanthomorphata</taxon>
        <taxon>Eupercaria</taxon>
        <taxon>Tetraodontiformes</taxon>
        <taxon>Tetradontoidea</taxon>
        <taxon>Tetraodontidae</taxon>
        <taxon>Tetraodon</taxon>
    </lineage>
</organism>
<reference evidence="2" key="1">
    <citation type="journal article" date="2004" name="Nature">
        <title>Genome duplication in the teleost fish Tetraodon nigroviridis reveals the early vertebrate proto-karyotype.</title>
        <authorList>
            <person name="Jaillon O."/>
            <person name="Aury J.-M."/>
            <person name="Brunet F."/>
            <person name="Petit J.-L."/>
            <person name="Stange-Thomann N."/>
            <person name="Mauceli E."/>
            <person name="Bouneau L."/>
            <person name="Fischer C."/>
            <person name="Ozouf-Costaz C."/>
            <person name="Bernot A."/>
            <person name="Nicaud S."/>
            <person name="Jaffe D."/>
            <person name="Fisher S."/>
            <person name="Lutfalla G."/>
            <person name="Dossat C."/>
            <person name="Segurens B."/>
            <person name="Dasilva C."/>
            <person name="Salanoubat M."/>
            <person name="Levy M."/>
            <person name="Boudet N."/>
            <person name="Castellano S."/>
            <person name="Anthouard V."/>
            <person name="Jubin C."/>
            <person name="Castelli V."/>
            <person name="Katinka M."/>
            <person name="Vacherie B."/>
            <person name="Biemont C."/>
            <person name="Skalli Z."/>
            <person name="Cattolico L."/>
            <person name="Poulain J."/>
            <person name="De Berardinis V."/>
            <person name="Cruaud C."/>
            <person name="Duprat S."/>
            <person name="Brottier P."/>
            <person name="Coutanceau J.-P."/>
            <person name="Gouzy J."/>
            <person name="Parra G."/>
            <person name="Lardier G."/>
            <person name="Chapple C."/>
            <person name="McKernan K.J."/>
            <person name="McEwan P."/>
            <person name="Bosak S."/>
            <person name="Kellis M."/>
            <person name="Volff J.-N."/>
            <person name="Guigo R."/>
            <person name="Zody M.C."/>
            <person name="Mesirov J."/>
            <person name="Lindblad-Toh K."/>
            <person name="Birren B."/>
            <person name="Nusbaum C."/>
            <person name="Kahn D."/>
            <person name="Robinson-Rechavi M."/>
            <person name="Laudet V."/>
            <person name="Schachter V."/>
            <person name="Quetier F."/>
            <person name="Saurin W."/>
            <person name="Scarpelli C."/>
            <person name="Wincker P."/>
            <person name="Lander E.S."/>
            <person name="Weissenbach J."/>
            <person name="Roest Crollius H."/>
        </authorList>
    </citation>
    <scope>NUCLEOTIDE SEQUENCE [LARGE SCALE GENOMIC DNA]</scope>
</reference>
<sequence length="99" mass="11161">MTAFKLAVFSPPLALSLITVLTAGLSGGELQPVILWNNSKTYQRLLIEGGPSPSSSAFRTYGLERFLLPERIKWLLKSQELGCFLLRIRSRNWRTPEPD</sequence>
<dbReference type="KEGG" id="tng:GSTEN00010835G001"/>
<accession>Q4SXI9</accession>
<comment type="caution">
    <text evidence="2">The sequence shown here is derived from an EMBL/GenBank/DDBJ whole genome shotgun (WGS) entry which is preliminary data.</text>
</comment>
<evidence type="ECO:0000313" key="2">
    <source>
        <dbReference type="EMBL" id="CAF94643.1"/>
    </source>
</evidence>
<proteinExistence type="predicted"/>
<keyword evidence="1" id="KW-0732">Signal</keyword>
<dbReference type="AlphaFoldDB" id="Q4SXI9"/>
<name>Q4SXI9_TETNG</name>
<feature type="signal peptide" evidence="1">
    <location>
        <begin position="1"/>
        <end position="28"/>
    </location>
</feature>
<protein>
    <submittedName>
        <fullName evidence="2">(spotted green pufferfish) hypothetical protein</fullName>
    </submittedName>
</protein>
<evidence type="ECO:0000256" key="1">
    <source>
        <dbReference type="SAM" id="SignalP"/>
    </source>
</evidence>
<feature type="chain" id="PRO_5004244078" evidence="1">
    <location>
        <begin position="29"/>
        <end position="99"/>
    </location>
</feature>
<gene>
    <name evidence="2" type="ORF">GSTENG00010835001</name>
</gene>
<reference evidence="2" key="2">
    <citation type="submission" date="2004-02" db="EMBL/GenBank/DDBJ databases">
        <authorList>
            <consortium name="Genoscope"/>
            <consortium name="Whitehead Institute Centre for Genome Research"/>
        </authorList>
    </citation>
    <scope>NUCLEOTIDE SEQUENCE</scope>
</reference>